<dbReference type="Pfam" id="PF14226">
    <property type="entry name" value="DIOX_N"/>
    <property type="match status" value="1"/>
</dbReference>
<dbReference type="GO" id="GO:0016491">
    <property type="term" value="F:oxidoreductase activity"/>
    <property type="evidence" value="ECO:0007669"/>
    <property type="project" value="UniProtKB-KW"/>
</dbReference>
<keyword evidence="1" id="KW-0560">Oxidoreductase</keyword>
<dbReference type="SUPFAM" id="SSF51197">
    <property type="entry name" value="Clavaminate synthase-like"/>
    <property type="match status" value="1"/>
</dbReference>
<dbReference type="Proteomes" id="UP000092154">
    <property type="component" value="Unassembled WGS sequence"/>
</dbReference>
<dbReference type="EMBL" id="KV448257">
    <property type="protein sequence ID" value="OAX39256.1"/>
    <property type="molecule type" value="Genomic_DNA"/>
</dbReference>
<dbReference type="GO" id="GO:0046872">
    <property type="term" value="F:metal ion binding"/>
    <property type="evidence" value="ECO:0007669"/>
    <property type="project" value="UniProtKB-KW"/>
</dbReference>
<sequence>MPGTTLPPFPDDVRTHPLLIIDYDLIKAGDTEEVNRLWKAATTLGFWYLKNHGVDQEVSDMFDMGAETMALSLEERMKFEQGDNGQSFGYKKVGAQATDASGKFVDNVEFINISKDDALAYPQVVHITYPSTANARMENTIAPFVRKALEVTYVVLKIFDDKLGLPEGTLESLHAMEDLSGCEARCIRSLPRQVKAAAESPSLASHTDFGSLSFLHNRLGGLQVMPPGHDEWSYVRPIPGYAICNIGDALSLFSGGILQSNIHRVVPPPGAQAEYERWSLVFFTRPTSSKVLRALVESSPIIAEAVKKQPGRNFETGCTAAEWLARRVRNQRINNRMGSETWAASRGTEHTDGVGL</sequence>
<dbReference type="InParanoid" id="A0A1B7N322"/>
<name>A0A1B7N322_9AGAM</name>
<gene>
    <name evidence="3" type="ORF">K503DRAFT_782304</name>
</gene>
<evidence type="ECO:0000259" key="2">
    <source>
        <dbReference type="PROSITE" id="PS51471"/>
    </source>
</evidence>
<accession>A0A1B7N322</accession>
<dbReference type="InterPro" id="IPR005123">
    <property type="entry name" value="Oxoglu/Fe-dep_dioxygenase_dom"/>
</dbReference>
<dbReference type="PROSITE" id="PS51471">
    <property type="entry name" value="FE2OG_OXY"/>
    <property type="match status" value="1"/>
</dbReference>
<dbReference type="Gene3D" id="2.60.120.330">
    <property type="entry name" value="B-lactam Antibiotic, Isopenicillin N Synthase, Chain"/>
    <property type="match status" value="1"/>
</dbReference>
<evidence type="ECO:0000313" key="4">
    <source>
        <dbReference type="Proteomes" id="UP000092154"/>
    </source>
</evidence>
<reference evidence="3 4" key="1">
    <citation type="submission" date="2016-06" db="EMBL/GenBank/DDBJ databases">
        <title>Comparative genomics of the ectomycorrhizal sister species Rhizopogon vinicolor and Rhizopogon vesiculosus (Basidiomycota: Boletales) reveals a divergence of the mating type B locus.</title>
        <authorList>
            <consortium name="DOE Joint Genome Institute"/>
            <person name="Mujic A.B."/>
            <person name="Kuo A."/>
            <person name="Tritt A."/>
            <person name="Lipzen A."/>
            <person name="Chen C."/>
            <person name="Johnson J."/>
            <person name="Sharma A."/>
            <person name="Barry K."/>
            <person name="Grigoriev I.V."/>
            <person name="Spatafora J.W."/>
        </authorList>
    </citation>
    <scope>NUCLEOTIDE SEQUENCE [LARGE SCALE GENOMIC DNA]</scope>
    <source>
        <strain evidence="3 4">AM-OR11-026</strain>
    </source>
</reference>
<dbReference type="InterPro" id="IPR027443">
    <property type="entry name" value="IPNS-like_sf"/>
</dbReference>
<evidence type="ECO:0000313" key="3">
    <source>
        <dbReference type="EMBL" id="OAX39256.1"/>
    </source>
</evidence>
<dbReference type="STRING" id="1314800.A0A1B7N322"/>
<protein>
    <submittedName>
        <fullName evidence="3">Clavaminate synthase-like protein</fullName>
    </submittedName>
</protein>
<feature type="domain" description="Fe2OG dioxygenase" evidence="2">
    <location>
        <begin position="178"/>
        <end position="286"/>
    </location>
</feature>
<keyword evidence="4" id="KW-1185">Reference proteome</keyword>
<dbReference type="PANTHER" id="PTHR47990">
    <property type="entry name" value="2-OXOGLUTARATE (2OG) AND FE(II)-DEPENDENT OXYGENASE SUPERFAMILY PROTEIN-RELATED"/>
    <property type="match status" value="1"/>
</dbReference>
<proteinExistence type="inferred from homology"/>
<dbReference type="Pfam" id="PF03171">
    <property type="entry name" value="2OG-FeII_Oxy"/>
    <property type="match status" value="1"/>
</dbReference>
<keyword evidence="1" id="KW-0479">Metal-binding</keyword>
<keyword evidence="1" id="KW-0408">Iron</keyword>
<evidence type="ECO:0000256" key="1">
    <source>
        <dbReference type="RuleBase" id="RU003682"/>
    </source>
</evidence>
<dbReference type="OrthoDB" id="406156at2759"/>
<organism evidence="3 4">
    <name type="scientific">Rhizopogon vinicolor AM-OR11-026</name>
    <dbReference type="NCBI Taxonomy" id="1314800"/>
    <lineage>
        <taxon>Eukaryota</taxon>
        <taxon>Fungi</taxon>
        <taxon>Dikarya</taxon>
        <taxon>Basidiomycota</taxon>
        <taxon>Agaricomycotina</taxon>
        <taxon>Agaricomycetes</taxon>
        <taxon>Agaricomycetidae</taxon>
        <taxon>Boletales</taxon>
        <taxon>Suillineae</taxon>
        <taxon>Rhizopogonaceae</taxon>
        <taxon>Rhizopogon</taxon>
    </lineage>
</organism>
<dbReference type="AlphaFoldDB" id="A0A1B7N322"/>
<dbReference type="InterPro" id="IPR050231">
    <property type="entry name" value="Iron_ascorbate_oxido_reductase"/>
</dbReference>
<dbReference type="InterPro" id="IPR044861">
    <property type="entry name" value="IPNS-like_FE2OG_OXY"/>
</dbReference>
<comment type="similarity">
    <text evidence="1">Belongs to the iron/ascorbate-dependent oxidoreductase family.</text>
</comment>
<dbReference type="InterPro" id="IPR026992">
    <property type="entry name" value="DIOX_N"/>
</dbReference>